<dbReference type="Proteomes" id="UP000659223">
    <property type="component" value="Unassembled WGS sequence"/>
</dbReference>
<name>A0ABQ2ZAP9_9ACTN</name>
<reference evidence="2" key="1">
    <citation type="journal article" date="2019" name="Int. J. Syst. Evol. Microbiol.">
        <title>The Global Catalogue of Microorganisms (GCM) 10K type strain sequencing project: providing services to taxonomists for standard genome sequencing and annotation.</title>
        <authorList>
            <consortium name="The Broad Institute Genomics Platform"/>
            <consortium name="The Broad Institute Genome Sequencing Center for Infectious Disease"/>
            <person name="Wu L."/>
            <person name="Ma J."/>
        </authorList>
    </citation>
    <scope>NUCLEOTIDE SEQUENCE [LARGE SCALE GENOMIC DNA]</scope>
    <source>
        <strain evidence="2">JCM 4586</strain>
    </source>
</reference>
<keyword evidence="2" id="KW-1185">Reference proteome</keyword>
<evidence type="ECO:0000313" key="1">
    <source>
        <dbReference type="EMBL" id="GGY07248.1"/>
    </source>
</evidence>
<organism evidence="1 2">
    <name type="scientific">Streptomyces hiroshimensis</name>
    <dbReference type="NCBI Taxonomy" id="66424"/>
    <lineage>
        <taxon>Bacteria</taxon>
        <taxon>Bacillati</taxon>
        <taxon>Actinomycetota</taxon>
        <taxon>Actinomycetes</taxon>
        <taxon>Kitasatosporales</taxon>
        <taxon>Streptomycetaceae</taxon>
        <taxon>Streptomyces</taxon>
    </lineage>
</organism>
<gene>
    <name evidence="1" type="ORF">GCM10010324_62660</name>
</gene>
<evidence type="ECO:0000313" key="2">
    <source>
        <dbReference type="Proteomes" id="UP000659223"/>
    </source>
</evidence>
<comment type="caution">
    <text evidence="1">The sequence shown here is derived from an EMBL/GenBank/DDBJ whole genome shotgun (WGS) entry which is preliminary data.</text>
</comment>
<evidence type="ECO:0008006" key="3">
    <source>
        <dbReference type="Google" id="ProtNLM"/>
    </source>
</evidence>
<dbReference type="EMBL" id="BMUT01000018">
    <property type="protein sequence ID" value="GGY07248.1"/>
    <property type="molecule type" value="Genomic_DNA"/>
</dbReference>
<sequence length="246" mass="25681">MVAELTEAQLLSVWESGSGQGPRDRALLLARTAAGDAETAAGDGVADLTLAGLHALLLGFRERAFGSSLPCAADCPACGEPLEVAVETAELRPPAPAAVPGARPAPPTGSFRAGGRDVTYRALTLRDLLAVAGGGRDSRRALLQRCVVGTSPEAGPLPGRVLEEVARRLPGVDPGAETTVALECPGCGHTWSAELDVAGHLWAEIEGYARRLLYEVHALARAYGWTEQDVLAVSPARRRFYLEAAG</sequence>
<proteinExistence type="predicted"/>
<protein>
    <recommendedName>
        <fullName evidence="3">Phage baseplate protein</fullName>
    </recommendedName>
</protein>
<accession>A0ABQ2ZAP9</accession>